<feature type="domain" description="THAP-type" evidence="6">
    <location>
        <begin position="3"/>
        <end position="87"/>
    </location>
</feature>
<dbReference type="Pfam" id="PF05485">
    <property type="entry name" value="THAP"/>
    <property type="match status" value="1"/>
</dbReference>
<keyword evidence="1" id="KW-0479">Metal-binding</keyword>
<dbReference type="GO" id="GO:0003677">
    <property type="term" value="F:DNA binding"/>
    <property type="evidence" value="ECO:0007669"/>
    <property type="project" value="UniProtKB-UniRule"/>
</dbReference>
<dbReference type="GO" id="GO:0008270">
    <property type="term" value="F:zinc ion binding"/>
    <property type="evidence" value="ECO:0007669"/>
    <property type="project" value="UniProtKB-KW"/>
</dbReference>
<proteinExistence type="predicted"/>
<dbReference type="EMBL" id="CACVKT020009374">
    <property type="protein sequence ID" value="CAC5421797.1"/>
    <property type="molecule type" value="Genomic_DNA"/>
</dbReference>
<dbReference type="PROSITE" id="PS50950">
    <property type="entry name" value="ZF_THAP"/>
    <property type="match status" value="1"/>
</dbReference>
<protein>
    <recommendedName>
        <fullName evidence="6">THAP-type domain-containing protein</fullName>
    </recommendedName>
</protein>
<evidence type="ECO:0000256" key="5">
    <source>
        <dbReference type="PROSITE-ProRule" id="PRU00309"/>
    </source>
</evidence>
<evidence type="ECO:0000259" key="6">
    <source>
        <dbReference type="PROSITE" id="PS50950"/>
    </source>
</evidence>
<dbReference type="Proteomes" id="UP000507470">
    <property type="component" value="Unassembled WGS sequence"/>
</dbReference>
<organism evidence="7 8">
    <name type="scientific">Mytilus coruscus</name>
    <name type="common">Sea mussel</name>
    <dbReference type="NCBI Taxonomy" id="42192"/>
    <lineage>
        <taxon>Eukaryota</taxon>
        <taxon>Metazoa</taxon>
        <taxon>Spiralia</taxon>
        <taxon>Lophotrochozoa</taxon>
        <taxon>Mollusca</taxon>
        <taxon>Bivalvia</taxon>
        <taxon>Autobranchia</taxon>
        <taxon>Pteriomorphia</taxon>
        <taxon>Mytilida</taxon>
        <taxon>Mytiloidea</taxon>
        <taxon>Mytilidae</taxon>
        <taxon>Mytilinae</taxon>
        <taxon>Mytilus</taxon>
    </lineage>
</organism>
<keyword evidence="4 5" id="KW-0238">DNA-binding</keyword>
<dbReference type="InterPro" id="IPR006612">
    <property type="entry name" value="THAP_Znf"/>
</dbReference>
<dbReference type="OrthoDB" id="6141585at2759"/>
<keyword evidence="2 5" id="KW-0863">Zinc-finger</keyword>
<dbReference type="AlphaFoldDB" id="A0A6J8EN41"/>
<dbReference type="SUPFAM" id="SSF57716">
    <property type="entry name" value="Glucocorticoid receptor-like (DNA-binding domain)"/>
    <property type="match status" value="1"/>
</dbReference>
<reference evidence="7 8" key="1">
    <citation type="submission" date="2020-06" db="EMBL/GenBank/DDBJ databases">
        <authorList>
            <person name="Li R."/>
            <person name="Bekaert M."/>
        </authorList>
    </citation>
    <scope>NUCLEOTIDE SEQUENCE [LARGE SCALE GENOMIC DNA]</scope>
    <source>
        <strain evidence="8">wild</strain>
    </source>
</reference>
<gene>
    <name evidence="7" type="ORF">MCOR_53886</name>
</gene>
<evidence type="ECO:0000313" key="8">
    <source>
        <dbReference type="Proteomes" id="UP000507470"/>
    </source>
</evidence>
<accession>A0A6J8EN41</accession>
<evidence type="ECO:0000256" key="1">
    <source>
        <dbReference type="ARBA" id="ARBA00022723"/>
    </source>
</evidence>
<evidence type="ECO:0000256" key="2">
    <source>
        <dbReference type="ARBA" id="ARBA00022771"/>
    </source>
</evidence>
<evidence type="ECO:0000256" key="4">
    <source>
        <dbReference type="ARBA" id="ARBA00023125"/>
    </source>
</evidence>
<name>A0A6J8EN41_MYTCO</name>
<evidence type="ECO:0000256" key="3">
    <source>
        <dbReference type="ARBA" id="ARBA00022833"/>
    </source>
</evidence>
<evidence type="ECO:0000313" key="7">
    <source>
        <dbReference type="EMBL" id="CAC5421797.1"/>
    </source>
</evidence>
<keyword evidence="8" id="KW-1185">Reference proteome</keyword>
<dbReference type="PANTHER" id="PTHR23080">
    <property type="entry name" value="THAP DOMAIN PROTEIN"/>
    <property type="match status" value="1"/>
</dbReference>
<sequence length="217" mass="24874">MGKPNFCAIRECHNKSRDKGRFDRTVKLHRLPKEGTVRSAWLRAISQNDFKPSTYISVCSDHFPREGHTSIDVIKQNHSYSKTPVRLTLCESGTESENMPLSTTSCTHHDQITQTDTTTAELSIQVTRPEIIIDDIASSDVEVLFYTGLPCYQAFKALFDTVIAAGADRMNVDDEITMQEKSNRKLRLIDEFFMVMMRLRLGLLLNDLQYRFKFIVC</sequence>
<keyword evidence="3" id="KW-0862">Zinc</keyword>